<dbReference type="InterPro" id="IPR036259">
    <property type="entry name" value="MFS_trans_sf"/>
</dbReference>
<dbReference type="Gene3D" id="1.20.1250.20">
    <property type="entry name" value="MFS general substrate transporter like domains"/>
    <property type="match status" value="2"/>
</dbReference>
<feature type="transmembrane region" description="Helical" evidence="8">
    <location>
        <begin position="151"/>
        <end position="168"/>
    </location>
</feature>
<name>A0A4U2YRV2_9ACTN</name>
<evidence type="ECO:0000256" key="4">
    <source>
        <dbReference type="ARBA" id="ARBA00022692"/>
    </source>
</evidence>
<comment type="caution">
    <text evidence="10">The sequence shown here is derived from an EMBL/GenBank/DDBJ whole genome shotgun (WGS) entry which is preliminary data.</text>
</comment>
<dbReference type="OrthoDB" id="5176013at2"/>
<dbReference type="InterPro" id="IPR011701">
    <property type="entry name" value="MFS"/>
</dbReference>
<feature type="transmembrane region" description="Helical" evidence="8">
    <location>
        <begin position="413"/>
        <end position="433"/>
    </location>
</feature>
<evidence type="ECO:0000256" key="2">
    <source>
        <dbReference type="ARBA" id="ARBA00022448"/>
    </source>
</evidence>
<feature type="transmembrane region" description="Helical" evidence="8">
    <location>
        <begin position="439"/>
        <end position="461"/>
    </location>
</feature>
<feature type="domain" description="Major facilitator superfamily (MFS) profile" evidence="9">
    <location>
        <begin position="82"/>
        <end position="460"/>
    </location>
</feature>
<feature type="region of interest" description="Disordered" evidence="7">
    <location>
        <begin position="1"/>
        <end position="74"/>
    </location>
</feature>
<dbReference type="PROSITE" id="PS50850">
    <property type="entry name" value="MFS"/>
    <property type="match status" value="1"/>
</dbReference>
<dbReference type="Pfam" id="PF07690">
    <property type="entry name" value="MFS_1"/>
    <property type="match status" value="1"/>
</dbReference>
<keyword evidence="5 8" id="KW-1133">Transmembrane helix</keyword>
<dbReference type="GO" id="GO:0005886">
    <property type="term" value="C:plasma membrane"/>
    <property type="evidence" value="ECO:0007669"/>
    <property type="project" value="UniProtKB-SubCell"/>
</dbReference>
<dbReference type="SUPFAM" id="SSF103473">
    <property type="entry name" value="MFS general substrate transporter"/>
    <property type="match status" value="1"/>
</dbReference>
<dbReference type="Proteomes" id="UP000307808">
    <property type="component" value="Unassembled WGS sequence"/>
</dbReference>
<evidence type="ECO:0000256" key="7">
    <source>
        <dbReference type="SAM" id="MobiDB-lite"/>
    </source>
</evidence>
<feature type="transmembrane region" description="Helical" evidence="8">
    <location>
        <begin position="346"/>
        <end position="367"/>
    </location>
</feature>
<reference evidence="10 11" key="1">
    <citation type="submission" date="2019-04" db="EMBL/GenBank/DDBJ databases">
        <authorList>
            <person name="Dong K."/>
        </authorList>
    </citation>
    <scope>NUCLEOTIDE SEQUENCE [LARGE SCALE GENOMIC DNA]</scope>
    <source>
        <strain evidence="11">dk3543</strain>
    </source>
</reference>
<feature type="compositionally biased region" description="Basic and acidic residues" evidence="7">
    <location>
        <begin position="35"/>
        <end position="49"/>
    </location>
</feature>
<keyword evidence="11" id="KW-1185">Reference proteome</keyword>
<protein>
    <submittedName>
        <fullName evidence="10">MFS transporter</fullName>
    </submittedName>
</protein>
<evidence type="ECO:0000256" key="3">
    <source>
        <dbReference type="ARBA" id="ARBA00022475"/>
    </source>
</evidence>
<feature type="transmembrane region" description="Helical" evidence="8">
    <location>
        <begin position="174"/>
        <end position="197"/>
    </location>
</feature>
<dbReference type="GO" id="GO:0022857">
    <property type="term" value="F:transmembrane transporter activity"/>
    <property type="evidence" value="ECO:0007669"/>
    <property type="project" value="InterPro"/>
</dbReference>
<dbReference type="PANTHER" id="PTHR23517:SF3">
    <property type="entry name" value="INTEGRAL MEMBRANE TRANSPORT PROTEIN"/>
    <property type="match status" value="1"/>
</dbReference>
<keyword evidence="3" id="KW-1003">Cell membrane</keyword>
<dbReference type="PANTHER" id="PTHR23517">
    <property type="entry name" value="RESISTANCE PROTEIN MDTM, PUTATIVE-RELATED-RELATED"/>
    <property type="match status" value="1"/>
</dbReference>
<feature type="transmembrane region" description="Helical" evidence="8">
    <location>
        <begin position="315"/>
        <end position="334"/>
    </location>
</feature>
<keyword evidence="4 8" id="KW-0812">Transmembrane</keyword>
<feature type="transmembrane region" description="Helical" evidence="8">
    <location>
        <begin position="237"/>
        <end position="259"/>
    </location>
</feature>
<evidence type="ECO:0000256" key="5">
    <source>
        <dbReference type="ARBA" id="ARBA00022989"/>
    </source>
</evidence>
<feature type="transmembrane region" description="Helical" evidence="8">
    <location>
        <begin position="373"/>
        <end position="392"/>
    </location>
</feature>
<evidence type="ECO:0000313" key="11">
    <source>
        <dbReference type="Proteomes" id="UP000307808"/>
    </source>
</evidence>
<keyword evidence="6 8" id="KW-0472">Membrane</keyword>
<dbReference type="InterPro" id="IPR050171">
    <property type="entry name" value="MFS_Transporters"/>
</dbReference>
<keyword evidence="2" id="KW-0813">Transport</keyword>
<evidence type="ECO:0000256" key="6">
    <source>
        <dbReference type="ARBA" id="ARBA00023136"/>
    </source>
</evidence>
<evidence type="ECO:0000256" key="1">
    <source>
        <dbReference type="ARBA" id="ARBA00004651"/>
    </source>
</evidence>
<comment type="subcellular location">
    <subcellularLocation>
        <location evidence="1">Cell membrane</location>
        <topology evidence="1">Multi-pass membrane protein</topology>
    </subcellularLocation>
</comment>
<organism evidence="10 11">
    <name type="scientific">Nocardioides jishulii</name>
    <dbReference type="NCBI Taxonomy" id="2575440"/>
    <lineage>
        <taxon>Bacteria</taxon>
        <taxon>Bacillati</taxon>
        <taxon>Actinomycetota</taxon>
        <taxon>Actinomycetes</taxon>
        <taxon>Propionibacteriales</taxon>
        <taxon>Nocardioidaceae</taxon>
        <taxon>Nocardioides</taxon>
    </lineage>
</organism>
<dbReference type="EMBL" id="SZPY01000001">
    <property type="protein sequence ID" value="TKI63674.1"/>
    <property type="molecule type" value="Genomic_DNA"/>
</dbReference>
<accession>A0A4U2YRV2</accession>
<evidence type="ECO:0000259" key="9">
    <source>
        <dbReference type="PROSITE" id="PS50850"/>
    </source>
</evidence>
<feature type="transmembrane region" description="Helical" evidence="8">
    <location>
        <begin position="209"/>
        <end position="231"/>
    </location>
</feature>
<feature type="transmembrane region" description="Helical" evidence="8">
    <location>
        <begin position="84"/>
        <end position="107"/>
    </location>
</feature>
<dbReference type="InterPro" id="IPR020846">
    <property type="entry name" value="MFS_dom"/>
</dbReference>
<evidence type="ECO:0000313" key="10">
    <source>
        <dbReference type="EMBL" id="TKI63674.1"/>
    </source>
</evidence>
<gene>
    <name evidence="10" type="ORF">FC770_00325</name>
</gene>
<dbReference type="AlphaFoldDB" id="A0A4U2YRV2"/>
<sequence>MVPGRPDLTLGGRGTWVQPRRGLPGRAPRRVVRPGRADPSARRPQEASARRRGRRFVTDSRTAPEVDAPPAAPSGGGRLRGAGVLLFPAAVATALSLSVLVPGALAFDIQGDFGLRAGEIGALVALFYLLSSLFTQAAMPLAGRLSPTTTVRWGLVLGGVALALPAVLGTKVSLVAMVATGGIANGLATPAANMLIALTVPPHRRGLAFGLRVSAVPASAALTACGAWVVAHSDVEWRGVAAVGAGVCLLVLAASALVARTGPLPPPSGTRQDLRTGIAALRVLSLGGLLAATACATLSPFLVEGLIAGGATPGSAALLLGVSAWIGVAARISTGLVADRIPSPSFQLHSAATMLLICAVGMVGLGLGSGTGVLAAATLLTFGIGWAWPGLLQQATLTLHPRQLARATSYVQLGTYVGALLGPLGFGFLVELFDFRTAWLAAAATAVGAAFIIVVGLRASLRRETA</sequence>
<evidence type="ECO:0000256" key="8">
    <source>
        <dbReference type="SAM" id="Phobius"/>
    </source>
</evidence>
<proteinExistence type="predicted"/>
<feature type="transmembrane region" description="Helical" evidence="8">
    <location>
        <begin position="280"/>
        <end position="303"/>
    </location>
</feature>